<dbReference type="KEGG" id="ksc:CD178_03455"/>
<gene>
    <name evidence="2" type="ORF">CD178_03455</name>
</gene>
<dbReference type="Proteomes" id="UP000264120">
    <property type="component" value="Plasmid unnamed3"/>
</dbReference>
<organism evidence="2 3">
    <name type="scientific">Komagataeibacter saccharivorans</name>
    <dbReference type="NCBI Taxonomy" id="265959"/>
    <lineage>
        <taxon>Bacteria</taxon>
        <taxon>Pseudomonadati</taxon>
        <taxon>Pseudomonadota</taxon>
        <taxon>Alphaproteobacteria</taxon>
        <taxon>Acetobacterales</taxon>
        <taxon>Acetobacteraceae</taxon>
        <taxon>Komagataeibacter</taxon>
    </lineage>
</organism>
<sequence>MKHCQVSVPKWTQKRKKNSGLPRFRLWYGMSRGKVLSSRGQHSHADRAPDCRGPPMT</sequence>
<feature type="region of interest" description="Disordered" evidence="1">
    <location>
        <begin position="35"/>
        <end position="57"/>
    </location>
</feature>
<dbReference type="AlphaFoldDB" id="A0A347WH56"/>
<dbReference type="EMBL" id="CP023039">
    <property type="protein sequence ID" value="AXY24199.1"/>
    <property type="molecule type" value="Genomic_DNA"/>
</dbReference>
<keyword evidence="2" id="KW-0614">Plasmid</keyword>
<accession>A0A347WH56</accession>
<keyword evidence="3" id="KW-1185">Reference proteome</keyword>
<evidence type="ECO:0000313" key="3">
    <source>
        <dbReference type="Proteomes" id="UP000264120"/>
    </source>
</evidence>
<geneLocation type="plasmid" evidence="2 3">
    <name>unnamed3</name>
</geneLocation>
<proteinExistence type="predicted"/>
<protein>
    <submittedName>
        <fullName evidence="2">Uncharacterized protein</fullName>
    </submittedName>
</protein>
<evidence type="ECO:0000313" key="2">
    <source>
        <dbReference type="EMBL" id="AXY24199.1"/>
    </source>
</evidence>
<name>A0A347WH56_9PROT</name>
<reference evidence="2 3" key="1">
    <citation type="submission" date="2017-08" db="EMBL/GenBank/DDBJ databases">
        <title>Complete genome sequence of Gluconacetobacter saccharivorans CV1 isolated from Fermented Vinegar.</title>
        <authorList>
            <person name="Kim S.-Y."/>
        </authorList>
    </citation>
    <scope>NUCLEOTIDE SEQUENCE [LARGE SCALE GENOMIC DNA]</scope>
    <source>
        <strain evidence="2 3">CV1</strain>
        <plasmid evidence="2 3">unnamed3</plasmid>
    </source>
</reference>
<evidence type="ECO:0000256" key="1">
    <source>
        <dbReference type="SAM" id="MobiDB-lite"/>
    </source>
</evidence>